<sequence>MGERFENNIAGRLDRLPLCSVQWKLWLLHEICWILGSVGLGTATFVLASIGNEFTFTSTSKGLVASSTYLGMFFGASLSGYLGDKFGRKKMLVISIFIWSLASLGLAWSPNITFFWIFRFFLGLGMGAQFPMTQSMLSELFPANSRGRAICLMEGGFPLACILAGLISWVALMYVDWRYVFLIQALGGLCVFMVIYKIPESARWHESVGQLDKAKAIVETMEAQVIKVTGKPLPAIPEPIVDERDYSGKSKLAQLFEPDQIKKTLTLWTLWFCVLFGFYGLNTWISALLVNAGFSVVKSSGFVLLMYLPAIPGYLCATYFVEIFGRKKMIFSYLILAAVFCYFYGQSQTLTELFVFGCCMQFFMFGMWSLIYTYASEVFPTRIRSTGCGTTSSAGRMGSLIAPTLFGLLLPYIGNSGLFNLGAAIFIIGGTVTLIFGVETKGKRLEEIRNL</sequence>
<keyword evidence="3 6" id="KW-0812">Transmembrane</keyword>
<feature type="transmembrane region" description="Helical" evidence="6">
    <location>
        <begin position="353"/>
        <end position="374"/>
    </location>
</feature>
<evidence type="ECO:0000256" key="2">
    <source>
        <dbReference type="ARBA" id="ARBA00022448"/>
    </source>
</evidence>
<dbReference type="RefSeq" id="WP_075752098.1">
    <property type="nucleotide sequence ID" value="NZ_CP146991.1"/>
</dbReference>
<dbReference type="InterPro" id="IPR036259">
    <property type="entry name" value="MFS_trans_sf"/>
</dbReference>
<feature type="transmembrane region" description="Helical" evidence="6">
    <location>
        <begin position="177"/>
        <end position="196"/>
    </location>
</feature>
<dbReference type="Pfam" id="PF00083">
    <property type="entry name" value="Sugar_tr"/>
    <property type="match status" value="1"/>
</dbReference>
<dbReference type="Proteomes" id="UP000245702">
    <property type="component" value="Unassembled WGS sequence"/>
</dbReference>
<feature type="transmembrane region" description="Helical" evidence="6">
    <location>
        <begin position="31"/>
        <end position="51"/>
    </location>
</feature>
<evidence type="ECO:0000313" key="8">
    <source>
        <dbReference type="EMBL" id="CVK19104.1"/>
    </source>
</evidence>
<feature type="transmembrane region" description="Helical" evidence="6">
    <location>
        <begin position="302"/>
        <end position="321"/>
    </location>
</feature>
<evidence type="ECO:0000259" key="7">
    <source>
        <dbReference type="PROSITE" id="PS50850"/>
    </source>
</evidence>
<evidence type="ECO:0000256" key="4">
    <source>
        <dbReference type="ARBA" id="ARBA00022989"/>
    </source>
</evidence>
<feature type="transmembrane region" description="Helical" evidence="6">
    <location>
        <begin position="63"/>
        <end position="82"/>
    </location>
</feature>
<feature type="transmembrane region" description="Helical" evidence="6">
    <location>
        <begin position="419"/>
        <end position="438"/>
    </location>
</feature>
<dbReference type="SUPFAM" id="SSF103473">
    <property type="entry name" value="MFS general substrate transporter"/>
    <property type="match status" value="1"/>
</dbReference>
<reference evidence="8 9" key="1">
    <citation type="submission" date="2016-01" db="EMBL/GenBank/DDBJ databases">
        <authorList>
            <person name="Brown R."/>
        </authorList>
    </citation>
    <scope>NUCLEOTIDE SEQUENCE [LARGE SCALE GENOMIC DNA]</scope>
    <source>
        <strain evidence="8">Sporomusa sphaeroides DSM 2875</strain>
    </source>
</reference>
<dbReference type="PANTHER" id="PTHR23511:SF34">
    <property type="entry name" value="SYNAPTIC VESICLE GLYCOPROTEIN 2"/>
    <property type="match status" value="1"/>
</dbReference>
<evidence type="ECO:0000313" key="9">
    <source>
        <dbReference type="Proteomes" id="UP000245702"/>
    </source>
</evidence>
<gene>
    <name evidence="8" type="primary">naiP_2</name>
    <name evidence="8" type="ORF">SSPH_01750</name>
</gene>
<comment type="subcellular location">
    <subcellularLocation>
        <location evidence="1">Cell membrane</location>
        <topology evidence="1">Multi-pass membrane protein</topology>
    </subcellularLocation>
</comment>
<name>A0ABM9W2D3_9FIRM</name>
<keyword evidence="5 6" id="KW-0472">Membrane</keyword>
<feature type="transmembrane region" description="Helical" evidence="6">
    <location>
        <begin position="149"/>
        <end position="171"/>
    </location>
</feature>
<evidence type="ECO:0000256" key="1">
    <source>
        <dbReference type="ARBA" id="ARBA00004651"/>
    </source>
</evidence>
<dbReference type="InterPro" id="IPR005828">
    <property type="entry name" value="MFS_sugar_transport-like"/>
</dbReference>
<protein>
    <submittedName>
        <fullName evidence="8">Niacin/nicotinamide transporter NaiP</fullName>
    </submittedName>
</protein>
<keyword evidence="2" id="KW-0813">Transport</keyword>
<keyword evidence="9" id="KW-1185">Reference proteome</keyword>
<dbReference type="Gene3D" id="1.20.1250.20">
    <property type="entry name" value="MFS general substrate transporter like domains"/>
    <property type="match status" value="1"/>
</dbReference>
<evidence type="ECO:0000256" key="6">
    <source>
        <dbReference type="SAM" id="Phobius"/>
    </source>
</evidence>
<dbReference type="PROSITE" id="PS50850">
    <property type="entry name" value="MFS"/>
    <property type="match status" value="1"/>
</dbReference>
<dbReference type="PANTHER" id="PTHR23511">
    <property type="entry name" value="SYNAPTIC VESICLE GLYCOPROTEIN 2"/>
    <property type="match status" value="1"/>
</dbReference>
<feature type="transmembrane region" description="Helical" evidence="6">
    <location>
        <begin position="265"/>
        <end position="290"/>
    </location>
</feature>
<dbReference type="CDD" id="cd17316">
    <property type="entry name" value="MFS_SV2_like"/>
    <property type="match status" value="1"/>
</dbReference>
<comment type="caution">
    <text evidence="8">The sequence shown here is derived from an EMBL/GenBank/DDBJ whole genome shotgun (WGS) entry which is preliminary data.</text>
</comment>
<evidence type="ECO:0000256" key="5">
    <source>
        <dbReference type="ARBA" id="ARBA00023136"/>
    </source>
</evidence>
<feature type="transmembrane region" description="Helical" evidence="6">
    <location>
        <begin position="330"/>
        <end position="347"/>
    </location>
</feature>
<feature type="domain" description="Major facilitator superfamily (MFS) profile" evidence="7">
    <location>
        <begin position="25"/>
        <end position="441"/>
    </location>
</feature>
<evidence type="ECO:0000256" key="3">
    <source>
        <dbReference type="ARBA" id="ARBA00022692"/>
    </source>
</evidence>
<proteinExistence type="predicted"/>
<dbReference type="InterPro" id="IPR020846">
    <property type="entry name" value="MFS_dom"/>
</dbReference>
<dbReference type="EMBL" id="FCOW01000007">
    <property type="protein sequence ID" value="CVK19104.1"/>
    <property type="molecule type" value="Genomic_DNA"/>
</dbReference>
<accession>A0ABM9W2D3</accession>
<feature type="transmembrane region" description="Helical" evidence="6">
    <location>
        <begin position="91"/>
        <end position="108"/>
    </location>
</feature>
<keyword evidence="4 6" id="KW-1133">Transmembrane helix</keyword>
<organism evidence="8 9">
    <name type="scientific">Sporomusa sphaeroides DSM 2875</name>
    <dbReference type="NCBI Taxonomy" id="1337886"/>
    <lineage>
        <taxon>Bacteria</taxon>
        <taxon>Bacillati</taxon>
        <taxon>Bacillota</taxon>
        <taxon>Negativicutes</taxon>
        <taxon>Selenomonadales</taxon>
        <taxon>Sporomusaceae</taxon>
        <taxon>Sporomusa</taxon>
    </lineage>
</organism>